<dbReference type="Pfam" id="PF01061">
    <property type="entry name" value="ABC2_membrane"/>
    <property type="match status" value="2"/>
</dbReference>
<reference evidence="8" key="1">
    <citation type="submission" date="2022-11" db="EMBL/GenBank/DDBJ databases">
        <authorList>
            <person name="Hyden B.L."/>
            <person name="Feng K."/>
            <person name="Yates T."/>
            <person name="Jawdy S."/>
            <person name="Smart L.B."/>
            <person name="Muchero W."/>
        </authorList>
    </citation>
    <scope>NUCLEOTIDE SEQUENCE</scope>
    <source>
        <tissue evidence="8">Shoot tip</tissue>
    </source>
</reference>
<feature type="transmembrane region" description="Helical" evidence="6">
    <location>
        <begin position="78"/>
        <end position="98"/>
    </location>
</feature>
<feature type="transmembrane region" description="Helical" evidence="6">
    <location>
        <begin position="110"/>
        <end position="132"/>
    </location>
</feature>
<dbReference type="EMBL" id="JAPFFL010000002">
    <property type="protein sequence ID" value="KAJ6743139.1"/>
    <property type="molecule type" value="Genomic_DNA"/>
</dbReference>
<protein>
    <submittedName>
        <fullName evidence="8">PIGMENT PERMEASE P-LOOP CONTAINING NUCLEOSIDE TRIPHOSPHATE HYDROLASE-RELATED</fullName>
    </submittedName>
</protein>
<dbReference type="PANTHER" id="PTHR48041:SF94">
    <property type="entry name" value="ABC TRANSPORTER G FAMILY MEMBER 22"/>
    <property type="match status" value="1"/>
</dbReference>
<accession>A0A9Q0V6P1</accession>
<proteinExistence type="predicted"/>
<comment type="caution">
    <text evidence="8">The sequence shown here is derived from an EMBL/GenBank/DDBJ whole genome shotgun (WGS) entry which is preliminary data.</text>
</comment>
<keyword evidence="3 6" id="KW-0812">Transmembrane</keyword>
<evidence type="ECO:0000313" key="9">
    <source>
        <dbReference type="Proteomes" id="UP001151529"/>
    </source>
</evidence>
<feature type="domain" description="ABC-2 type transporter transmembrane" evidence="7">
    <location>
        <begin position="155"/>
        <end position="233"/>
    </location>
</feature>
<feature type="transmembrane region" description="Helical" evidence="6">
    <location>
        <begin position="186"/>
        <end position="205"/>
    </location>
</feature>
<name>A0A9Q0V6P1_SALVM</name>
<keyword evidence="9" id="KW-1185">Reference proteome</keyword>
<keyword evidence="5 6" id="KW-0472">Membrane</keyword>
<feature type="domain" description="ABC-2 type transporter transmembrane" evidence="7">
    <location>
        <begin position="71"/>
        <end position="147"/>
    </location>
</feature>
<keyword evidence="8" id="KW-0378">Hydrolase</keyword>
<dbReference type="Proteomes" id="UP001151529">
    <property type="component" value="Chromosome 6"/>
</dbReference>
<gene>
    <name evidence="8" type="ORF">OIU85_017143</name>
</gene>
<evidence type="ECO:0000256" key="6">
    <source>
        <dbReference type="SAM" id="Phobius"/>
    </source>
</evidence>
<evidence type="ECO:0000256" key="5">
    <source>
        <dbReference type="ARBA" id="ARBA00023136"/>
    </source>
</evidence>
<feature type="transmembrane region" description="Helical" evidence="6">
    <location>
        <begin position="153"/>
        <end position="180"/>
    </location>
</feature>
<evidence type="ECO:0000256" key="2">
    <source>
        <dbReference type="ARBA" id="ARBA00022448"/>
    </source>
</evidence>
<dbReference type="OrthoDB" id="66620at2759"/>
<dbReference type="GO" id="GO:0140359">
    <property type="term" value="F:ABC-type transporter activity"/>
    <property type="evidence" value="ECO:0007669"/>
    <property type="project" value="InterPro"/>
</dbReference>
<dbReference type="InterPro" id="IPR050352">
    <property type="entry name" value="ABCG_transporters"/>
</dbReference>
<dbReference type="GO" id="GO:0016787">
    <property type="term" value="F:hydrolase activity"/>
    <property type="evidence" value="ECO:0007669"/>
    <property type="project" value="UniProtKB-KW"/>
</dbReference>
<evidence type="ECO:0000313" key="8">
    <source>
        <dbReference type="EMBL" id="KAJ6743139.1"/>
    </source>
</evidence>
<evidence type="ECO:0000256" key="4">
    <source>
        <dbReference type="ARBA" id="ARBA00022989"/>
    </source>
</evidence>
<reference evidence="8" key="2">
    <citation type="journal article" date="2023" name="Int. J. Mol. Sci.">
        <title>De Novo Assembly and Annotation of 11 Diverse Shrub Willow (Salix) Genomes Reveals Novel Gene Organization in Sex-Linked Regions.</title>
        <authorList>
            <person name="Hyden B."/>
            <person name="Feng K."/>
            <person name="Yates T.B."/>
            <person name="Jawdy S."/>
            <person name="Cereghino C."/>
            <person name="Smart L.B."/>
            <person name="Muchero W."/>
        </authorList>
    </citation>
    <scope>NUCLEOTIDE SEQUENCE [LARGE SCALE GENOMIC DNA]</scope>
    <source>
        <tissue evidence="8">Shoot tip</tissue>
    </source>
</reference>
<dbReference type="GO" id="GO:0016020">
    <property type="term" value="C:membrane"/>
    <property type="evidence" value="ECO:0007669"/>
    <property type="project" value="UniProtKB-SubCell"/>
</dbReference>
<sequence>MIFLSHLNWRIKVQIGNSDAGKRNRKPSPAVVHEYLVEAYETRVADKEKKKLMVPTPLDEEVKAKVGIKERRHDYFSWLRITQVLSTAIILGLLWWKSDSNSLKGLQDQAGLLFFIAVFWGFFPVFTAIFTFPQERAMLSKERAADMLENECCFFFLTMLTVFLSIVAAQGLGLAIGATLMDLKRATTLASVTVMTFMLAGGYFVKKVPVFVSWIRYMSFNYHTYKLLLKVQYKHMTPVINGTRIDDGLTEVSALVAMVFGYRLLAYISLRRMKLCAQ</sequence>
<dbReference type="AlphaFoldDB" id="A0A9Q0V6P1"/>
<keyword evidence="4 6" id="KW-1133">Transmembrane helix</keyword>
<organism evidence="8 9">
    <name type="scientific">Salix viminalis</name>
    <name type="common">Common osier</name>
    <name type="synonym">Basket willow</name>
    <dbReference type="NCBI Taxonomy" id="40686"/>
    <lineage>
        <taxon>Eukaryota</taxon>
        <taxon>Viridiplantae</taxon>
        <taxon>Streptophyta</taxon>
        <taxon>Embryophyta</taxon>
        <taxon>Tracheophyta</taxon>
        <taxon>Spermatophyta</taxon>
        <taxon>Magnoliopsida</taxon>
        <taxon>eudicotyledons</taxon>
        <taxon>Gunneridae</taxon>
        <taxon>Pentapetalae</taxon>
        <taxon>rosids</taxon>
        <taxon>fabids</taxon>
        <taxon>Malpighiales</taxon>
        <taxon>Salicaceae</taxon>
        <taxon>Saliceae</taxon>
        <taxon>Salix</taxon>
    </lineage>
</organism>
<comment type="subcellular location">
    <subcellularLocation>
        <location evidence="1">Membrane</location>
        <topology evidence="1">Multi-pass membrane protein</topology>
    </subcellularLocation>
</comment>
<evidence type="ECO:0000256" key="3">
    <source>
        <dbReference type="ARBA" id="ARBA00022692"/>
    </source>
</evidence>
<keyword evidence="2" id="KW-0813">Transport</keyword>
<dbReference type="PANTHER" id="PTHR48041">
    <property type="entry name" value="ABC TRANSPORTER G FAMILY MEMBER 28"/>
    <property type="match status" value="1"/>
</dbReference>
<evidence type="ECO:0000259" key="7">
    <source>
        <dbReference type="Pfam" id="PF01061"/>
    </source>
</evidence>
<dbReference type="InterPro" id="IPR013525">
    <property type="entry name" value="ABC2_TM"/>
</dbReference>
<evidence type="ECO:0000256" key="1">
    <source>
        <dbReference type="ARBA" id="ARBA00004141"/>
    </source>
</evidence>